<sequence>MLKSFIVSFEVNMSMSIDWLSRLLGMMTVRGRLELRCSYGAPWEVIYADSDAGEMPYHIVLGGSAVLETPDGGQPQHLSAGDIVMLAHGSAHTLRDGSGARPKPARQRAALNLVISENKGTGERLDMLCGRIILAPPHDRFVRSYLPSRLVVRTSAGKGSGQGAALEQLNGLVALMRTESIADNLGGYAMMNALSAALFALALRASTESDEAPAGLLTLAGHARLSPALTAIFNEPARDWTLPELASLCSMSRATLIRQFQSKVGRSPFDLLTSVRMALAANELKRPGVSTEVVAETVGYQSVAAFRRAFTQHFGMTPADWRRSQVEAPQTEAAG</sequence>
<dbReference type="HOGENOM" id="CLU_000445_81_0_4"/>
<dbReference type="SUPFAM" id="SSF46689">
    <property type="entry name" value="Homeodomain-like"/>
    <property type="match status" value="2"/>
</dbReference>
<keyword evidence="3" id="KW-0804">Transcription</keyword>
<dbReference type="Pfam" id="PF12833">
    <property type="entry name" value="HTH_18"/>
    <property type="match status" value="1"/>
</dbReference>
<evidence type="ECO:0000256" key="2">
    <source>
        <dbReference type="ARBA" id="ARBA00023125"/>
    </source>
</evidence>
<evidence type="ECO:0000259" key="4">
    <source>
        <dbReference type="PROSITE" id="PS01124"/>
    </source>
</evidence>
<evidence type="ECO:0000256" key="3">
    <source>
        <dbReference type="ARBA" id="ARBA00023163"/>
    </source>
</evidence>
<dbReference type="Proteomes" id="UP000013966">
    <property type="component" value="Chromosome 3"/>
</dbReference>
<gene>
    <name evidence="5" type="ORF">BRPE64_CCDS02840</name>
</gene>
<dbReference type="GO" id="GO:0043565">
    <property type="term" value="F:sequence-specific DNA binding"/>
    <property type="evidence" value="ECO:0007669"/>
    <property type="project" value="InterPro"/>
</dbReference>
<protein>
    <submittedName>
        <fullName evidence="5">Transcriptional regulator AraC family</fullName>
    </submittedName>
</protein>
<evidence type="ECO:0000313" key="5">
    <source>
        <dbReference type="EMBL" id="BAN26367.1"/>
    </source>
</evidence>
<dbReference type="CDD" id="cd06995">
    <property type="entry name" value="cupin_YkgD-like_N"/>
    <property type="match status" value="1"/>
</dbReference>
<dbReference type="PATRIC" id="fig|758793.3.peg.4606"/>
<reference evidence="5 6" key="1">
    <citation type="journal article" date="2013" name="Genome Announc.">
        <title>Complete Genome Sequence of Burkholderia sp. Strain RPE64, Bacterial Symbiont of the Bean Bug Riptortus pedestris.</title>
        <authorList>
            <person name="Shibata T.F."/>
            <person name="Maeda T."/>
            <person name="Nikoh N."/>
            <person name="Yamaguchi K."/>
            <person name="Oshima K."/>
            <person name="Hattori M."/>
            <person name="Nishiyama T."/>
            <person name="Hasebe M."/>
            <person name="Fukatsu T."/>
            <person name="Kikuchi Y."/>
            <person name="Shigenobu S."/>
        </authorList>
    </citation>
    <scope>NUCLEOTIDE SEQUENCE [LARGE SCALE GENOMIC DNA]</scope>
</reference>
<reference evidence="5 6" key="2">
    <citation type="journal article" date="2018" name="Int. J. Syst. Evol. Microbiol.">
        <title>Burkholderia insecticola sp. nov., a gut symbiotic bacterium of the bean bug Riptortus pedestris.</title>
        <authorList>
            <person name="Takeshita K."/>
            <person name="Tamaki H."/>
            <person name="Ohbayashi T."/>
            <person name="Meng X.-Y."/>
            <person name="Sone T."/>
            <person name="Mitani Y."/>
            <person name="Peeters C."/>
            <person name="Kikuchi Y."/>
            <person name="Vandamme P."/>
        </authorList>
    </citation>
    <scope>NUCLEOTIDE SEQUENCE [LARGE SCALE GENOMIC DNA]</scope>
    <source>
        <strain evidence="5">RPE64</strain>
    </source>
</reference>
<dbReference type="AlphaFoldDB" id="R4X3H2"/>
<keyword evidence="2" id="KW-0238">DNA-binding</keyword>
<accession>R4X3H2</accession>
<keyword evidence="6" id="KW-1185">Reference proteome</keyword>
<dbReference type="PANTHER" id="PTHR46796:SF7">
    <property type="entry name" value="ARAC FAMILY TRANSCRIPTIONAL REGULATOR"/>
    <property type="match status" value="1"/>
</dbReference>
<dbReference type="PANTHER" id="PTHR46796">
    <property type="entry name" value="HTH-TYPE TRANSCRIPTIONAL ACTIVATOR RHAS-RELATED"/>
    <property type="match status" value="1"/>
</dbReference>
<dbReference type="InterPro" id="IPR032783">
    <property type="entry name" value="AraC_lig"/>
</dbReference>
<dbReference type="EMBL" id="AP013060">
    <property type="protein sequence ID" value="BAN26367.1"/>
    <property type="molecule type" value="Genomic_DNA"/>
</dbReference>
<dbReference type="InterPro" id="IPR018060">
    <property type="entry name" value="HTH_AraC"/>
</dbReference>
<organism evidence="5 6">
    <name type="scientific">Caballeronia insecticola</name>
    <dbReference type="NCBI Taxonomy" id="758793"/>
    <lineage>
        <taxon>Bacteria</taxon>
        <taxon>Pseudomonadati</taxon>
        <taxon>Pseudomonadota</taxon>
        <taxon>Betaproteobacteria</taxon>
        <taxon>Burkholderiales</taxon>
        <taxon>Burkholderiaceae</taxon>
        <taxon>Caballeronia</taxon>
    </lineage>
</organism>
<dbReference type="Gene3D" id="1.10.10.60">
    <property type="entry name" value="Homeodomain-like"/>
    <property type="match status" value="2"/>
</dbReference>
<dbReference type="STRING" id="758793.BRPE64_CCDS02840"/>
<evidence type="ECO:0000313" key="6">
    <source>
        <dbReference type="Proteomes" id="UP000013966"/>
    </source>
</evidence>
<dbReference type="PROSITE" id="PS01124">
    <property type="entry name" value="HTH_ARAC_FAMILY_2"/>
    <property type="match status" value="1"/>
</dbReference>
<dbReference type="SMART" id="SM00342">
    <property type="entry name" value="HTH_ARAC"/>
    <property type="match status" value="1"/>
</dbReference>
<evidence type="ECO:0000256" key="1">
    <source>
        <dbReference type="ARBA" id="ARBA00023015"/>
    </source>
</evidence>
<dbReference type="KEGG" id="buo:BRPE64_CCDS02840"/>
<feature type="domain" description="HTH araC/xylS-type" evidence="4">
    <location>
        <begin position="226"/>
        <end position="324"/>
    </location>
</feature>
<dbReference type="Pfam" id="PF12852">
    <property type="entry name" value="Cupin_6"/>
    <property type="match status" value="1"/>
</dbReference>
<proteinExistence type="predicted"/>
<dbReference type="InterPro" id="IPR009057">
    <property type="entry name" value="Homeodomain-like_sf"/>
</dbReference>
<name>R4X3H2_9BURK</name>
<keyword evidence="1" id="KW-0805">Transcription regulation</keyword>
<dbReference type="InterPro" id="IPR050204">
    <property type="entry name" value="AraC_XylS_family_regulators"/>
</dbReference>
<dbReference type="GO" id="GO:0003700">
    <property type="term" value="F:DNA-binding transcription factor activity"/>
    <property type="evidence" value="ECO:0007669"/>
    <property type="project" value="InterPro"/>
</dbReference>